<sequence length="259" mass="29567">MSTQDIIQLVVIAIVFLGPMIGAAIKSINDKRSEQLGEAYKADDGMTVQERIDRKSQERREAMLRARQQRQAEARERMAGRDLSETKRDNRPSTDGTITASTQTEPRNLSNSQEAARAKAQEAYRRRAEALRQRAAAQRQAAQQRAQPQTPAPQSRPQPAAPQPVPQQRQRPTPQPQPQRQQTQRRQPLPSRQTQPQRKQQSRSFRPEADAPKQMSVREKQATNRSRLIGMLDDPARLRDLIILREVLDKPLALRDSRI</sequence>
<feature type="compositionally biased region" description="Low complexity" evidence="1">
    <location>
        <begin position="166"/>
        <end position="198"/>
    </location>
</feature>
<dbReference type="RefSeq" id="WP_145445349.1">
    <property type="nucleotide sequence ID" value="NZ_CP036280.1"/>
</dbReference>
<feature type="compositionally biased region" description="Low complexity" evidence="1">
    <location>
        <begin position="133"/>
        <end position="149"/>
    </location>
</feature>
<feature type="transmembrane region" description="Helical" evidence="2">
    <location>
        <begin position="6"/>
        <end position="25"/>
    </location>
</feature>
<dbReference type="EMBL" id="CP036280">
    <property type="protein sequence ID" value="QDU71209.1"/>
    <property type="molecule type" value="Genomic_DNA"/>
</dbReference>
<feature type="compositionally biased region" description="Basic and acidic residues" evidence="1">
    <location>
        <begin position="205"/>
        <end position="222"/>
    </location>
</feature>
<name>A0A518BW56_9BACT</name>
<feature type="region of interest" description="Disordered" evidence="1">
    <location>
        <begin position="56"/>
        <end position="222"/>
    </location>
</feature>
<gene>
    <name evidence="3" type="ORF">Pan265_10580</name>
</gene>
<keyword evidence="2" id="KW-0812">Transmembrane</keyword>
<proteinExistence type="predicted"/>
<evidence type="ECO:0000313" key="3">
    <source>
        <dbReference type="EMBL" id="QDU71209.1"/>
    </source>
</evidence>
<feature type="compositionally biased region" description="Basic and acidic residues" evidence="1">
    <location>
        <begin position="116"/>
        <end position="132"/>
    </location>
</feature>
<feature type="compositionally biased region" description="Polar residues" evidence="1">
    <location>
        <begin position="93"/>
        <end position="112"/>
    </location>
</feature>
<keyword evidence="4" id="KW-1185">Reference proteome</keyword>
<feature type="compositionally biased region" description="Pro residues" evidence="1">
    <location>
        <begin position="150"/>
        <end position="165"/>
    </location>
</feature>
<keyword evidence="2" id="KW-1133">Transmembrane helix</keyword>
<evidence type="ECO:0000256" key="2">
    <source>
        <dbReference type="SAM" id="Phobius"/>
    </source>
</evidence>
<protein>
    <submittedName>
        <fullName evidence="3">Uncharacterized protein</fullName>
    </submittedName>
</protein>
<organism evidence="3 4">
    <name type="scientific">Mucisphaera calidilacus</name>
    <dbReference type="NCBI Taxonomy" id="2527982"/>
    <lineage>
        <taxon>Bacteria</taxon>
        <taxon>Pseudomonadati</taxon>
        <taxon>Planctomycetota</taxon>
        <taxon>Phycisphaerae</taxon>
        <taxon>Phycisphaerales</taxon>
        <taxon>Phycisphaeraceae</taxon>
        <taxon>Mucisphaera</taxon>
    </lineage>
</organism>
<evidence type="ECO:0000256" key="1">
    <source>
        <dbReference type="SAM" id="MobiDB-lite"/>
    </source>
</evidence>
<dbReference type="AlphaFoldDB" id="A0A518BW56"/>
<accession>A0A518BW56</accession>
<dbReference type="KEGG" id="mcad:Pan265_10580"/>
<reference evidence="3 4" key="1">
    <citation type="submission" date="2019-02" db="EMBL/GenBank/DDBJ databases">
        <title>Deep-cultivation of Planctomycetes and their phenomic and genomic characterization uncovers novel biology.</title>
        <authorList>
            <person name="Wiegand S."/>
            <person name="Jogler M."/>
            <person name="Boedeker C."/>
            <person name="Pinto D."/>
            <person name="Vollmers J."/>
            <person name="Rivas-Marin E."/>
            <person name="Kohn T."/>
            <person name="Peeters S.H."/>
            <person name="Heuer A."/>
            <person name="Rast P."/>
            <person name="Oberbeckmann S."/>
            <person name="Bunk B."/>
            <person name="Jeske O."/>
            <person name="Meyerdierks A."/>
            <person name="Storesund J.E."/>
            <person name="Kallscheuer N."/>
            <person name="Luecker S."/>
            <person name="Lage O.M."/>
            <person name="Pohl T."/>
            <person name="Merkel B.J."/>
            <person name="Hornburger P."/>
            <person name="Mueller R.-W."/>
            <person name="Bruemmer F."/>
            <person name="Labrenz M."/>
            <person name="Spormann A.M."/>
            <person name="Op den Camp H."/>
            <person name="Overmann J."/>
            <person name="Amann R."/>
            <person name="Jetten M.S.M."/>
            <person name="Mascher T."/>
            <person name="Medema M.H."/>
            <person name="Devos D.P."/>
            <person name="Kaster A.-K."/>
            <person name="Ovreas L."/>
            <person name="Rohde M."/>
            <person name="Galperin M.Y."/>
            <person name="Jogler C."/>
        </authorList>
    </citation>
    <scope>NUCLEOTIDE SEQUENCE [LARGE SCALE GENOMIC DNA]</scope>
    <source>
        <strain evidence="3 4">Pan265</strain>
    </source>
</reference>
<feature type="compositionally biased region" description="Basic and acidic residues" evidence="1">
    <location>
        <begin position="56"/>
        <end position="92"/>
    </location>
</feature>
<keyword evidence="2" id="KW-0472">Membrane</keyword>
<evidence type="ECO:0000313" key="4">
    <source>
        <dbReference type="Proteomes" id="UP000320386"/>
    </source>
</evidence>
<dbReference type="Proteomes" id="UP000320386">
    <property type="component" value="Chromosome"/>
</dbReference>